<sequence length="136" mass="15465">MRDAWRRTSKFFISQRDFARKRKYLCRPMPPYGTLEYRTVTCSMIKVPNPHTVVTHSKDSIASASLLATSPLFLQDDDDDDGENVIGDLVSAEDGSCRCKAHSVQPLRHCVLYIKYLWFPVSSACGVSREDKYAVQ</sequence>
<dbReference type="EnsemblPlants" id="OBART05G01890.1">
    <property type="protein sequence ID" value="OBART05G01890.1"/>
    <property type="gene ID" value="OBART05G01890"/>
</dbReference>
<proteinExistence type="predicted"/>
<accession>A0A0D3G2S3</accession>
<dbReference type="AlphaFoldDB" id="A0A0D3G2S3"/>
<dbReference type="PaxDb" id="65489-OBART05G01890.1"/>
<evidence type="ECO:0000313" key="2">
    <source>
        <dbReference type="Proteomes" id="UP000026960"/>
    </source>
</evidence>
<reference evidence="1" key="2">
    <citation type="submission" date="2015-03" db="UniProtKB">
        <authorList>
            <consortium name="EnsemblPlants"/>
        </authorList>
    </citation>
    <scope>IDENTIFICATION</scope>
</reference>
<evidence type="ECO:0000313" key="1">
    <source>
        <dbReference type="EnsemblPlants" id="OBART05G01890.1"/>
    </source>
</evidence>
<organism evidence="1">
    <name type="scientific">Oryza barthii</name>
    <dbReference type="NCBI Taxonomy" id="65489"/>
    <lineage>
        <taxon>Eukaryota</taxon>
        <taxon>Viridiplantae</taxon>
        <taxon>Streptophyta</taxon>
        <taxon>Embryophyta</taxon>
        <taxon>Tracheophyta</taxon>
        <taxon>Spermatophyta</taxon>
        <taxon>Magnoliopsida</taxon>
        <taxon>Liliopsida</taxon>
        <taxon>Poales</taxon>
        <taxon>Poaceae</taxon>
        <taxon>BOP clade</taxon>
        <taxon>Oryzoideae</taxon>
        <taxon>Oryzeae</taxon>
        <taxon>Oryzinae</taxon>
        <taxon>Oryza</taxon>
    </lineage>
</organism>
<dbReference type="Gramene" id="OBART05G01890.1">
    <property type="protein sequence ID" value="OBART05G01890.1"/>
    <property type="gene ID" value="OBART05G01890"/>
</dbReference>
<dbReference type="HOGENOM" id="CLU_1878883_0_0_1"/>
<dbReference type="Proteomes" id="UP000026960">
    <property type="component" value="Chromosome 5"/>
</dbReference>
<reference evidence="1" key="1">
    <citation type="journal article" date="2009" name="Rice">
        <title>De Novo Next Generation Sequencing of Plant Genomes.</title>
        <authorList>
            <person name="Rounsley S."/>
            <person name="Marri P.R."/>
            <person name="Yu Y."/>
            <person name="He R."/>
            <person name="Sisneros N."/>
            <person name="Goicoechea J.L."/>
            <person name="Lee S.J."/>
            <person name="Angelova A."/>
            <person name="Kudrna D."/>
            <person name="Luo M."/>
            <person name="Affourtit J."/>
            <person name="Desany B."/>
            <person name="Knight J."/>
            <person name="Niazi F."/>
            <person name="Egholm M."/>
            <person name="Wing R.A."/>
        </authorList>
    </citation>
    <scope>NUCLEOTIDE SEQUENCE [LARGE SCALE GENOMIC DNA]</scope>
    <source>
        <strain evidence="1">cv. IRGC 105608</strain>
    </source>
</reference>
<name>A0A0D3G2S3_9ORYZ</name>
<keyword evidence="2" id="KW-1185">Reference proteome</keyword>
<protein>
    <submittedName>
        <fullName evidence="1">Uncharacterized protein</fullName>
    </submittedName>
</protein>